<name>A0A6S6VEP7_9PLEO</name>
<dbReference type="InterPro" id="IPR000823">
    <property type="entry name" value="Peroxidase_pln"/>
</dbReference>
<sequence length="290" mass="31001">MRFSSISLYALAAAPAFALNISSNCPAVWTKVAAELQAEFAGCTIYAHKSIRATFHDCINNGCDGSLVLTDECSRTENSGLVSVCGKIQGWATKYNVGVADMLQFAAAQGISACPLGPKVPILIGRKDSNVAAPLNSVPGSRDPLESILAAFSAKGFDAKDVVALMGTHSVAVQFFDDPSQAGKTLDSTPNVYDVTFYKETKEGTAPYTLQSDKLLSNSSQTEDAWNSFIDNGQAWATAFVDAWARFTVIGNDPSQMVDCSSLIPESKTSNKRQAAVAAFTRRMSAKWRP</sequence>
<dbReference type="Pfam" id="PF00141">
    <property type="entry name" value="peroxidase"/>
    <property type="match status" value="1"/>
</dbReference>
<dbReference type="GO" id="GO:0020037">
    <property type="term" value="F:heme binding"/>
    <property type="evidence" value="ECO:0007669"/>
    <property type="project" value="UniProtKB-UniRule"/>
</dbReference>
<evidence type="ECO:0000256" key="1">
    <source>
        <dbReference type="ARBA" id="ARBA00000189"/>
    </source>
</evidence>
<dbReference type="Pfam" id="PF11895">
    <property type="entry name" value="Peroxidase_ext"/>
    <property type="match status" value="1"/>
</dbReference>
<keyword evidence="9" id="KW-0325">Glycoprotein</keyword>
<dbReference type="InterPro" id="IPR010255">
    <property type="entry name" value="Haem_peroxidase_sf"/>
</dbReference>
<dbReference type="AlphaFoldDB" id="A0A6S6VEP7"/>
<keyword evidence="14" id="KW-0732">Signal</keyword>
<evidence type="ECO:0000256" key="13">
    <source>
        <dbReference type="PIRSR" id="PIRSR601621-4"/>
    </source>
</evidence>
<feature type="site" description="Transition state stabilizer" evidence="12">
    <location>
        <position position="52"/>
    </location>
</feature>
<keyword evidence="8 13" id="KW-1015">Disulfide bond</keyword>
<dbReference type="InterPro" id="IPR002016">
    <property type="entry name" value="Haem_peroxidase"/>
</dbReference>
<dbReference type="InterPro" id="IPR024589">
    <property type="entry name" value="Ligninase_C"/>
</dbReference>
<dbReference type="Gene3D" id="1.10.420.10">
    <property type="entry name" value="Peroxidase, domain 2"/>
    <property type="match status" value="1"/>
</dbReference>
<evidence type="ECO:0000313" key="16">
    <source>
        <dbReference type="EMBL" id="CAE7013403.1"/>
    </source>
</evidence>
<keyword evidence="11 14" id="KW-0106">Calcium</keyword>
<keyword evidence="6 14" id="KW-0560">Oxidoreductase</keyword>
<comment type="cofactor">
    <cofactor evidence="11 14">
        <name>Ca(2+)</name>
        <dbReference type="ChEBI" id="CHEBI:29108"/>
    </cofactor>
    <text evidence="11 14">Binds 2 calcium ions per subunit.</text>
</comment>
<evidence type="ECO:0000313" key="17">
    <source>
        <dbReference type="Proteomes" id="UP000472372"/>
    </source>
</evidence>
<evidence type="ECO:0000256" key="5">
    <source>
        <dbReference type="ARBA" id="ARBA00022723"/>
    </source>
</evidence>
<protein>
    <recommendedName>
        <fullName evidence="14">Peroxidase</fullName>
        <ecNumber evidence="14">1.11.1.-</ecNumber>
    </recommendedName>
</protein>
<dbReference type="PRINTS" id="PR00462">
    <property type="entry name" value="LIGNINASE"/>
</dbReference>
<evidence type="ECO:0000256" key="9">
    <source>
        <dbReference type="ARBA" id="ARBA00023180"/>
    </source>
</evidence>
<dbReference type="GO" id="GO:0140825">
    <property type="term" value="F:lactoperoxidase activity"/>
    <property type="evidence" value="ECO:0007669"/>
    <property type="project" value="UniProtKB-EC"/>
</dbReference>
<keyword evidence="3 14" id="KW-0575">Peroxidase</keyword>
<feature type="binding site" evidence="11">
    <location>
        <position position="62"/>
    </location>
    <ligand>
        <name>Ca(2+)</name>
        <dbReference type="ChEBI" id="CHEBI:29108"/>
        <label>1</label>
    </ligand>
</feature>
<evidence type="ECO:0000256" key="14">
    <source>
        <dbReference type="RuleBase" id="RU363051"/>
    </source>
</evidence>
<dbReference type="EMBL" id="HG992978">
    <property type="protein sequence ID" value="CAE7013403.1"/>
    <property type="molecule type" value="Genomic_DNA"/>
</dbReference>
<dbReference type="InterPro" id="IPR019793">
    <property type="entry name" value="Peroxidases_heam-ligand_BS"/>
</dbReference>
<feature type="disulfide bond" evidence="13">
    <location>
        <begin position="43"/>
        <end position="114"/>
    </location>
</feature>
<feature type="binding site" description="axial binding residue" evidence="11">
    <location>
        <position position="169"/>
    </location>
    <ligand>
        <name>heme b</name>
        <dbReference type="ChEBI" id="CHEBI:60344"/>
    </ligand>
    <ligandPart>
        <name>Fe</name>
        <dbReference type="ChEBI" id="CHEBI:18248"/>
    </ligandPart>
</feature>
<dbReference type="PANTHER" id="PTHR31517:SF48">
    <property type="entry name" value="PEROXIDASE 16-RELATED"/>
    <property type="match status" value="1"/>
</dbReference>
<feature type="active site" description="Proton acceptor" evidence="10">
    <location>
        <position position="56"/>
    </location>
</feature>
<evidence type="ECO:0000256" key="7">
    <source>
        <dbReference type="ARBA" id="ARBA00023004"/>
    </source>
</evidence>
<evidence type="ECO:0000256" key="2">
    <source>
        <dbReference type="ARBA" id="ARBA00006089"/>
    </source>
</evidence>
<evidence type="ECO:0000256" key="3">
    <source>
        <dbReference type="ARBA" id="ARBA00022559"/>
    </source>
</evidence>
<organism evidence="16 17">
    <name type="scientific">Pyrenophora teres f. teres</name>
    <dbReference type="NCBI Taxonomy" id="97479"/>
    <lineage>
        <taxon>Eukaryota</taxon>
        <taxon>Fungi</taxon>
        <taxon>Dikarya</taxon>
        <taxon>Ascomycota</taxon>
        <taxon>Pezizomycotina</taxon>
        <taxon>Dothideomycetes</taxon>
        <taxon>Pleosporomycetidae</taxon>
        <taxon>Pleosporales</taxon>
        <taxon>Pleosporineae</taxon>
        <taxon>Pleosporaceae</taxon>
        <taxon>Pyrenophora</taxon>
    </lineage>
</organism>
<evidence type="ECO:0000256" key="10">
    <source>
        <dbReference type="PIRSR" id="PIRSR601621-1"/>
    </source>
</evidence>
<comment type="catalytic activity">
    <reaction evidence="1">
        <text>2 a phenolic donor + H2O2 = 2 a phenolic radical donor + 2 H2O</text>
        <dbReference type="Rhea" id="RHEA:56136"/>
        <dbReference type="ChEBI" id="CHEBI:15377"/>
        <dbReference type="ChEBI" id="CHEBI:16240"/>
        <dbReference type="ChEBI" id="CHEBI:139520"/>
        <dbReference type="ChEBI" id="CHEBI:139521"/>
        <dbReference type="EC" id="1.11.1.7"/>
    </reaction>
</comment>
<keyword evidence="4 11" id="KW-0349">Heme</keyword>
<feature type="domain" description="Plant heme peroxidase family profile" evidence="15">
    <location>
        <begin position="5"/>
        <end position="173"/>
    </location>
</feature>
<comment type="cofactor">
    <cofactor evidence="11">
        <name>heme b</name>
        <dbReference type="ChEBI" id="CHEBI:60344"/>
    </cofactor>
    <text evidence="11">Binds 1 heme b (iron(II)-protoporphyrin IX) group per subunit.</text>
</comment>
<feature type="binding site" evidence="11">
    <location>
        <position position="64"/>
    </location>
    <ligand>
        <name>Ca(2+)</name>
        <dbReference type="ChEBI" id="CHEBI:29108"/>
        <label>1</label>
    </ligand>
</feature>
<feature type="binding site" evidence="11">
    <location>
        <position position="57"/>
    </location>
    <ligand>
        <name>Ca(2+)</name>
        <dbReference type="ChEBI" id="CHEBI:29108"/>
        <label>1</label>
    </ligand>
</feature>
<dbReference type="GO" id="GO:0046872">
    <property type="term" value="F:metal ion binding"/>
    <property type="evidence" value="ECO:0007669"/>
    <property type="project" value="UniProtKB-UniRule"/>
</dbReference>
<dbReference type="SUPFAM" id="SSF48113">
    <property type="entry name" value="Heme-dependent peroxidases"/>
    <property type="match status" value="1"/>
</dbReference>
<comment type="similarity">
    <text evidence="2 14">Belongs to the peroxidase family. Ligninase subfamily.</text>
</comment>
<evidence type="ECO:0000256" key="12">
    <source>
        <dbReference type="PIRSR" id="PIRSR601621-3"/>
    </source>
</evidence>
<feature type="binding site" evidence="11">
    <location>
        <position position="194"/>
    </location>
    <ligand>
        <name>Ca(2+)</name>
        <dbReference type="ChEBI" id="CHEBI:29108"/>
        <label>2</label>
    </ligand>
</feature>
<dbReference type="InterPro" id="IPR001621">
    <property type="entry name" value="Ligninase"/>
</dbReference>
<dbReference type="Proteomes" id="UP000472372">
    <property type="component" value="Chromosome 2"/>
</dbReference>
<accession>A0A6S6VEP7</accession>
<keyword evidence="5 11" id="KW-0479">Metal-binding</keyword>
<dbReference type="Gene3D" id="1.10.520.10">
    <property type="match status" value="1"/>
</dbReference>
<dbReference type="PROSITE" id="PS00436">
    <property type="entry name" value="PEROXIDASE_2"/>
    <property type="match status" value="1"/>
</dbReference>
<feature type="signal peptide" evidence="14">
    <location>
        <begin position="1"/>
        <end position="18"/>
    </location>
</feature>
<gene>
    <name evidence="16" type="ORF">PTTW11_02500</name>
</gene>
<feature type="binding site" evidence="11">
    <location>
        <position position="189"/>
    </location>
    <ligand>
        <name>Ca(2+)</name>
        <dbReference type="ChEBI" id="CHEBI:29108"/>
        <label>2</label>
    </ligand>
</feature>
<dbReference type="GO" id="GO:0006979">
    <property type="term" value="P:response to oxidative stress"/>
    <property type="evidence" value="ECO:0007669"/>
    <property type="project" value="InterPro"/>
</dbReference>
<evidence type="ECO:0000256" key="8">
    <source>
        <dbReference type="ARBA" id="ARBA00023157"/>
    </source>
</evidence>
<keyword evidence="7 11" id="KW-0408">Iron</keyword>
<feature type="chain" id="PRO_5035981766" description="Peroxidase" evidence="14">
    <location>
        <begin position="19"/>
        <end position="290"/>
    </location>
</feature>
<reference evidence="16" key="1">
    <citation type="submission" date="2021-02" db="EMBL/GenBank/DDBJ databases">
        <authorList>
            <person name="Syme A R."/>
            <person name="Syme A R."/>
            <person name="Moolhuijzen P."/>
        </authorList>
    </citation>
    <scope>NUCLEOTIDE SEQUENCE</scope>
    <source>
        <strain evidence="16">W1-1</strain>
    </source>
</reference>
<dbReference type="PRINTS" id="PR00458">
    <property type="entry name" value="PEROXIDASE"/>
</dbReference>
<evidence type="ECO:0000259" key="15">
    <source>
        <dbReference type="PROSITE" id="PS50873"/>
    </source>
</evidence>
<feature type="binding site" evidence="11">
    <location>
        <position position="170"/>
    </location>
    <ligand>
        <name>Ca(2+)</name>
        <dbReference type="ChEBI" id="CHEBI:29108"/>
        <label>2</label>
    </ligand>
</feature>
<dbReference type="PROSITE" id="PS50873">
    <property type="entry name" value="PEROXIDASE_4"/>
    <property type="match status" value="1"/>
</dbReference>
<dbReference type="InterPro" id="IPR019794">
    <property type="entry name" value="Peroxidases_AS"/>
</dbReference>
<dbReference type="PANTHER" id="PTHR31517">
    <property type="match status" value="1"/>
</dbReference>
<proteinExistence type="inferred from homology"/>
<feature type="binding site" evidence="11">
    <location>
        <position position="187"/>
    </location>
    <ligand>
        <name>Ca(2+)</name>
        <dbReference type="ChEBI" id="CHEBI:29108"/>
        <label>2</label>
    </ligand>
</feature>
<evidence type="ECO:0000256" key="6">
    <source>
        <dbReference type="ARBA" id="ARBA00023002"/>
    </source>
</evidence>
<evidence type="ECO:0000256" key="4">
    <source>
        <dbReference type="ARBA" id="ARBA00022617"/>
    </source>
</evidence>
<evidence type="ECO:0000256" key="11">
    <source>
        <dbReference type="PIRSR" id="PIRSR601621-2"/>
    </source>
</evidence>
<dbReference type="PROSITE" id="PS00435">
    <property type="entry name" value="PEROXIDASE_1"/>
    <property type="match status" value="1"/>
</dbReference>
<feature type="binding site" evidence="11">
    <location>
        <position position="66"/>
    </location>
    <ligand>
        <name>Ca(2+)</name>
        <dbReference type="ChEBI" id="CHEBI:29108"/>
        <label>1</label>
    </ligand>
</feature>
<dbReference type="EC" id="1.11.1.-" evidence="14"/>